<comment type="caution">
    <text evidence="1">The sequence shown here is derived from an EMBL/GenBank/DDBJ whole genome shotgun (WGS) entry which is preliminary data.</text>
</comment>
<organism evidence="1">
    <name type="scientific">Salmonella enterica</name>
    <name type="common">Salmonella choleraesuis</name>
    <dbReference type="NCBI Taxonomy" id="28901"/>
    <lineage>
        <taxon>Bacteria</taxon>
        <taxon>Pseudomonadati</taxon>
        <taxon>Pseudomonadota</taxon>
        <taxon>Gammaproteobacteria</taxon>
        <taxon>Enterobacterales</taxon>
        <taxon>Enterobacteriaceae</taxon>
        <taxon>Salmonella</taxon>
    </lineage>
</organism>
<dbReference type="EMBL" id="RNUA01000038">
    <property type="protein sequence ID" value="MHS98526.1"/>
    <property type="molecule type" value="Genomic_DNA"/>
</dbReference>
<dbReference type="RefSeq" id="WP_000102290.1">
    <property type="nucleotide sequence ID" value="NZ_JARFRV010000001.1"/>
</dbReference>
<sequence>MSTDNDKKKTKGLRIGFYTGSENMRSSRPTVIANAFEALYAKCESSPDRAHFLEFGERHLKIQFIEKDSVSNTFFGYISRKRNGAHLAYISDESWVEEKIPLIGSKVLTERTFFLYYPATDLLVLSLNHLGPKHNDLAYMLFNTISSPISFEAIWRQESIKELLETGSALRSCELSLAIPRNLNETSYDLSGVFAKQVIAMAKGTASSHLTLLLRGQSPIKKKMKGWLTADVKESIKELLEKFPSGDGGLEVEKADVVVQGDRKKKSLVDQVLTLKKLVLIQNDGYPADSDVKAAMIQAKLENSRYLSHYELPAS</sequence>
<proteinExistence type="predicted"/>
<dbReference type="AlphaFoldDB" id="A0A3I4UQB6"/>
<accession>A0A3I4UQB6</accession>
<dbReference type="Proteomes" id="UP000839513">
    <property type="component" value="Unassembled WGS sequence"/>
</dbReference>
<evidence type="ECO:0000313" key="1">
    <source>
        <dbReference type="EMBL" id="MHS98526.1"/>
    </source>
</evidence>
<name>A0A3I4UQB6_SALER</name>
<reference evidence="1" key="1">
    <citation type="submission" date="2018-11" db="EMBL/GenBank/DDBJ databases">
        <authorList>
            <consortium name="PulseNet: The National Subtyping Network for Foodborne Disease Surveillance"/>
            <person name="Tarr C.L."/>
            <person name="Trees E."/>
            <person name="Katz L.S."/>
            <person name="Carleton-Romer H.A."/>
            <person name="Stroika S."/>
            <person name="Kucerova Z."/>
            <person name="Roache K.F."/>
            <person name="Sabol A.L."/>
            <person name="Besser J."/>
            <person name="Gerner-Smidt P."/>
        </authorList>
    </citation>
    <scope>NUCLEOTIDE SEQUENCE [LARGE SCALE GENOMIC DNA]</scope>
    <source>
        <strain evidence="1">PNUSAS059687</strain>
    </source>
</reference>
<gene>
    <name evidence="1" type="ORF">EEN88_11865</name>
</gene>
<protein>
    <recommendedName>
        <fullName evidence="2">DUF4747 family protein</fullName>
    </recommendedName>
</protein>
<evidence type="ECO:0008006" key="2">
    <source>
        <dbReference type="Google" id="ProtNLM"/>
    </source>
</evidence>